<evidence type="ECO:0000313" key="2">
    <source>
        <dbReference type="EMBL" id="KAB1281243.1"/>
    </source>
</evidence>
<feature type="region of interest" description="Disordered" evidence="1">
    <location>
        <begin position="536"/>
        <end position="560"/>
    </location>
</feature>
<feature type="compositionally biased region" description="Basic and acidic residues" evidence="1">
    <location>
        <begin position="613"/>
        <end position="622"/>
    </location>
</feature>
<keyword evidence="3" id="KW-1185">Reference proteome</keyword>
<proteinExistence type="predicted"/>
<gene>
    <name evidence="2" type="ORF">Cadr_000004793</name>
</gene>
<evidence type="ECO:0000256" key="1">
    <source>
        <dbReference type="SAM" id="MobiDB-lite"/>
    </source>
</evidence>
<reference evidence="2 3" key="1">
    <citation type="journal article" date="2019" name="Mol. Ecol. Resour.">
        <title>Improving Illumina assemblies with Hi-C and long reads: an example with the North African dromedary.</title>
        <authorList>
            <person name="Elbers J.P."/>
            <person name="Rogers M.F."/>
            <person name="Perelman P.L."/>
            <person name="Proskuryakova A.A."/>
            <person name="Serdyukova N.A."/>
            <person name="Johnson W.E."/>
            <person name="Horin P."/>
            <person name="Corander J."/>
            <person name="Murphy D."/>
            <person name="Burger P.A."/>
        </authorList>
    </citation>
    <scope>NUCLEOTIDE SEQUENCE [LARGE SCALE GENOMIC DNA]</scope>
    <source>
        <strain evidence="2">Drom800</strain>
        <tissue evidence="2">Blood</tissue>
    </source>
</reference>
<dbReference type="EMBL" id="JWIN03000003">
    <property type="protein sequence ID" value="KAB1281243.1"/>
    <property type="molecule type" value="Genomic_DNA"/>
</dbReference>
<dbReference type="Proteomes" id="UP000299084">
    <property type="component" value="Unassembled WGS sequence"/>
</dbReference>
<sequence length="922" mass="97334">MLAGRRGPKGAFQGAAVAPSHTGSGNQNPLYWPHGLPAVPLLTLTTAIQGQALPMPFLLPTWRWGAERSTGRAKCHLELENLSFFLACPLLRRGQGRGTVPTTLRPGPAQPGELPPPQNQMLGENLHWPQGPRGLRAEVEVGPGACSGWRLVRRNPRDSGTCHRSLLHYGGEGGVGVVTVQRILQMNSGEGVGRARRVPRGEGMKGGQQARVSFPVSAHAQALASATGGQIKGYGSFCFGRCFPKAGVRGGLAPYFLGSSSLCHTTSNEQEPGREEQSRVTAMKRGTEPKGSQAHAAGTENQAGPCLRRGHRAEETLGVKAANTEPALAGSGPHAALPSGPRQLKLCVMYREQQAGERDRAGVVGAATTGVSPDRQARAQGGTAWAPLQRCPCAAEQLLGFLKDGGDFLPLPGHLGRNRIRDDGVLTEHIRGYQGPDGTAGPPRCIHGRSVSHPSQTEAGTQPEAMHMPSCLKEGKRSKSRWIAWAGWGRGSVRERGAGRRPSLTLSQIHSVSPGSDCPKQRRAFSSCLEDFCKEGQRPRPPAQLLPASAGSSCEPVPRALQGGGVMKGVSGQSWGGGSSGPYAPHVVRLFPRSMSGLGDGRYTESHLPGVKEAGHKGHRGDGVTASGCGVSESCMEKAIPEPDSGGDRGSGDSGGKASTVTAGQRPRGTRAGWKSAQDTFAVWRPAKSFRWGRSQTGSEGPGLHQGCQPLCRNVTQSYCVHTVEATHGSAGSTRHAHRPGWQAQGSSGYQLRCYANRSLDEKRNAASVTDEGGKGAPRSVTRIVRIRSEKALAGSGNRTHRIKECCSAFSATVAVLVKPTAKQPQKVRSLTVRDQGGLGFTKKSQNSRPYLGLKSCYLQVRCQSRGVSGVLPSCKALLLKAPGAAVPWLKAGTETAQPGVAQIRPAATEGNPRTATRAFKV</sequence>
<name>A0A5N4ECL2_CAMDR</name>
<comment type="caution">
    <text evidence="2">The sequence shown here is derived from an EMBL/GenBank/DDBJ whole genome shotgun (WGS) entry which is preliminary data.</text>
</comment>
<evidence type="ECO:0000313" key="3">
    <source>
        <dbReference type="Proteomes" id="UP000299084"/>
    </source>
</evidence>
<feature type="compositionally biased region" description="Basic and acidic residues" evidence="1">
    <location>
        <begin position="637"/>
        <end position="651"/>
    </location>
</feature>
<protein>
    <submittedName>
        <fullName evidence="2">Uncharacterized protein</fullName>
    </submittedName>
</protein>
<dbReference type="AlphaFoldDB" id="A0A5N4ECL2"/>
<feature type="region of interest" description="Disordered" evidence="1">
    <location>
        <begin position="265"/>
        <end position="306"/>
    </location>
</feature>
<feature type="region of interest" description="Disordered" evidence="1">
    <location>
        <begin position="637"/>
        <end position="676"/>
    </location>
</feature>
<feature type="region of interest" description="Disordered" evidence="1">
    <location>
        <begin position="601"/>
        <end position="625"/>
    </location>
</feature>
<organism evidence="2 3">
    <name type="scientific">Camelus dromedarius</name>
    <name type="common">Dromedary</name>
    <name type="synonym">Arabian camel</name>
    <dbReference type="NCBI Taxonomy" id="9838"/>
    <lineage>
        <taxon>Eukaryota</taxon>
        <taxon>Metazoa</taxon>
        <taxon>Chordata</taxon>
        <taxon>Craniata</taxon>
        <taxon>Vertebrata</taxon>
        <taxon>Euteleostomi</taxon>
        <taxon>Mammalia</taxon>
        <taxon>Eutheria</taxon>
        <taxon>Laurasiatheria</taxon>
        <taxon>Artiodactyla</taxon>
        <taxon>Tylopoda</taxon>
        <taxon>Camelidae</taxon>
        <taxon>Camelus</taxon>
    </lineage>
</organism>
<feature type="region of interest" description="Disordered" evidence="1">
    <location>
        <begin position="1"/>
        <end position="21"/>
    </location>
</feature>
<accession>A0A5N4ECL2</accession>